<name>A0ABN2XFR7_9ACTN</name>
<sequence length="97" mass="10560">MTGGAAGVLRQRAWAVAERLAQATGQEAKVAEIADGYRISVHLYGDGGDHREVLAALAMGDRYGHRGSHRPQHDERDRGTVWCEVHLDPPPRPGAPR</sequence>
<dbReference type="Proteomes" id="UP001500897">
    <property type="component" value="Unassembled WGS sequence"/>
</dbReference>
<feature type="compositionally biased region" description="Basic and acidic residues" evidence="1">
    <location>
        <begin position="71"/>
        <end position="89"/>
    </location>
</feature>
<keyword evidence="3" id="KW-1185">Reference proteome</keyword>
<proteinExistence type="predicted"/>
<organism evidence="2 3">
    <name type="scientific">Kitasatospora saccharophila</name>
    <dbReference type="NCBI Taxonomy" id="407973"/>
    <lineage>
        <taxon>Bacteria</taxon>
        <taxon>Bacillati</taxon>
        <taxon>Actinomycetota</taxon>
        <taxon>Actinomycetes</taxon>
        <taxon>Kitasatosporales</taxon>
        <taxon>Streptomycetaceae</taxon>
        <taxon>Kitasatospora</taxon>
    </lineage>
</organism>
<dbReference type="EMBL" id="BAAANS010000039">
    <property type="protein sequence ID" value="GAA2110870.1"/>
    <property type="molecule type" value="Genomic_DNA"/>
</dbReference>
<accession>A0ABN2XFR7</accession>
<comment type="caution">
    <text evidence="2">The sequence shown here is derived from an EMBL/GenBank/DDBJ whole genome shotgun (WGS) entry which is preliminary data.</text>
</comment>
<evidence type="ECO:0000313" key="2">
    <source>
        <dbReference type="EMBL" id="GAA2110870.1"/>
    </source>
</evidence>
<evidence type="ECO:0000313" key="3">
    <source>
        <dbReference type="Proteomes" id="UP001500897"/>
    </source>
</evidence>
<evidence type="ECO:0000256" key="1">
    <source>
        <dbReference type="SAM" id="MobiDB-lite"/>
    </source>
</evidence>
<feature type="region of interest" description="Disordered" evidence="1">
    <location>
        <begin position="63"/>
        <end position="97"/>
    </location>
</feature>
<reference evidence="2 3" key="1">
    <citation type="journal article" date="2019" name="Int. J. Syst. Evol. Microbiol.">
        <title>The Global Catalogue of Microorganisms (GCM) 10K type strain sequencing project: providing services to taxonomists for standard genome sequencing and annotation.</title>
        <authorList>
            <consortium name="The Broad Institute Genomics Platform"/>
            <consortium name="The Broad Institute Genome Sequencing Center for Infectious Disease"/>
            <person name="Wu L."/>
            <person name="Ma J."/>
        </authorList>
    </citation>
    <scope>NUCLEOTIDE SEQUENCE [LARGE SCALE GENOMIC DNA]</scope>
    <source>
        <strain evidence="2 3">JCM 14559</strain>
    </source>
</reference>
<gene>
    <name evidence="2" type="ORF">GCM10009759_52530</name>
</gene>
<protein>
    <submittedName>
        <fullName evidence="2">Uncharacterized protein</fullName>
    </submittedName>
</protein>